<dbReference type="InterPro" id="IPR050958">
    <property type="entry name" value="Cell_Adh-Cytoskel_Orgn"/>
</dbReference>
<keyword evidence="2" id="KW-1015">Disulfide bond</keyword>
<feature type="region of interest" description="Disordered" evidence="4">
    <location>
        <begin position="421"/>
        <end position="465"/>
    </location>
</feature>
<dbReference type="SMART" id="SM00409">
    <property type="entry name" value="IG"/>
    <property type="match status" value="4"/>
</dbReference>
<dbReference type="EMBL" id="CAXITT010000404">
    <property type="protein sequence ID" value="CAL1540884.1"/>
    <property type="molecule type" value="Genomic_DNA"/>
</dbReference>
<feature type="compositionally biased region" description="Basic and acidic residues" evidence="4">
    <location>
        <begin position="421"/>
        <end position="456"/>
    </location>
</feature>
<accession>A0AAV2I2P7</accession>
<name>A0AAV2I2P7_LYMST</name>
<gene>
    <name evidence="6" type="ORF">GSLYS_00014533001</name>
</gene>
<dbReference type="Pfam" id="PF07679">
    <property type="entry name" value="I-set"/>
    <property type="match status" value="4"/>
</dbReference>
<evidence type="ECO:0000256" key="4">
    <source>
        <dbReference type="SAM" id="MobiDB-lite"/>
    </source>
</evidence>
<dbReference type="AlphaFoldDB" id="A0AAV2I2P7"/>
<evidence type="ECO:0000259" key="5">
    <source>
        <dbReference type="PROSITE" id="PS50835"/>
    </source>
</evidence>
<dbReference type="FunFam" id="2.60.40.10:FF:000107">
    <property type="entry name" value="Myosin, light chain kinase a"/>
    <property type="match status" value="1"/>
</dbReference>
<dbReference type="InterPro" id="IPR003599">
    <property type="entry name" value="Ig_sub"/>
</dbReference>
<dbReference type="InterPro" id="IPR003598">
    <property type="entry name" value="Ig_sub2"/>
</dbReference>
<dbReference type="InterPro" id="IPR013098">
    <property type="entry name" value="Ig_I-set"/>
</dbReference>
<protein>
    <recommendedName>
        <fullName evidence="5">Ig-like domain-containing protein</fullName>
    </recommendedName>
</protein>
<evidence type="ECO:0000256" key="1">
    <source>
        <dbReference type="ARBA" id="ARBA00022729"/>
    </source>
</evidence>
<dbReference type="FunFam" id="2.60.40.10:FF:000097">
    <property type="entry name" value="Bent, isoform F"/>
    <property type="match status" value="2"/>
</dbReference>
<dbReference type="SMART" id="SM00408">
    <property type="entry name" value="IGc2"/>
    <property type="match status" value="4"/>
</dbReference>
<dbReference type="GO" id="GO:0005886">
    <property type="term" value="C:plasma membrane"/>
    <property type="evidence" value="ECO:0007669"/>
    <property type="project" value="TreeGrafter"/>
</dbReference>
<evidence type="ECO:0000313" key="7">
    <source>
        <dbReference type="Proteomes" id="UP001497497"/>
    </source>
</evidence>
<feature type="domain" description="Ig-like" evidence="5">
    <location>
        <begin position="15"/>
        <end position="108"/>
    </location>
</feature>
<reference evidence="6 7" key="1">
    <citation type="submission" date="2024-04" db="EMBL/GenBank/DDBJ databases">
        <authorList>
            <consortium name="Genoscope - CEA"/>
            <person name="William W."/>
        </authorList>
    </citation>
    <scope>NUCLEOTIDE SEQUENCE [LARGE SCALE GENOMIC DNA]</scope>
</reference>
<sequence>MTLLNLCRGQDGKAPHFTQKPTIKQQQNLLLMTCLLEAKPTPQIRWFRDTTEIGDGGRYSITLQRDASGADLYTVVLQIKDPATEDAGTYKCTAANDLGESNANITLNFQGGEKPGKPPGGIAPTFKEKPKVAQDPSGKNIVIECQCTANPKPVITWYKGTSVLTASARVVPTIVENGDEYTLKLEIINFTKDDGGQYKVTAKNDVGEGNANITINLEPPKEPPPVLQGKPNIRLDEPNQMIIIEQGVQSSVPPQVTWYYGNQPLKADGRYRIELPQEKGIYYPTLQITNFSEKDSGTYKLVVKTNGGEATSTATVNVSALKPKVKGEAPKFIQQLAPKNVNDGDKVEFVAKVSGTEPIEVLWAKDKKPLKSGDIFGISYDKGTAKLNISEVFPEDSGVYSIEIKNQWGSATSSASLQVKELPEEKLQNDQNKSKDAGKTEIKSQQIEESKMEIRTQSKAVCSTF</sequence>
<evidence type="ECO:0000256" key="3">
    <source>
        <dbReference type="ARBA" id="ARBA00023319"/>
    </source>
</evidence>
<dbReference type="InterPro" id="IPR036179">
    <property type="entry name" value="Ig-like_dom_sf"/>
</dbReference>
<dbReference type="PANTHER" id="PTHR45080">
    <property type="entry name" value="CONTACTIN 5"/>
    <property type="match status" value="1"/>
</dbReference>
<keyword evidence="7" id="KW-1185">Reference proteome</keyword>
<dbReference type="PROSITE" id="PS50835">
    <property type="entry name" value="IG_LIKE"/>
    <property type="match status" value="3"/>
</dbReference>
<dbReference type="Gene3D" id="2.60.40.10">
    <property type="entry name" value="Immunoglobulins"/>
    <property type="match status" value="4"/>
</dbReference>
<keyword evidence="3" id="KW-0393">Immunoglobulin domain</keyword>
<evidence type="ECO:0000256" key="2">
    <source>
        <dbReference type="ARBA" id="ARBA00023157"/>
    </source>
</evidence>
<dbReference type="GO" id="GO:0007156">
    <property type="term" value="P:homophilic cell adhesion via plasma membrane adhesion molecules"/>
    <property type="evidence" value="ECO:0007669"/>
    <property type="project" value="TreeGrafter"/>
</dbReference>
<dbReference type="SUPFAM" id="SSF48726">
    <property type="entry name" value="Immunoglobulin"/>
    <property type="match status" value="4"/>
</dbReference>
<dbReference type="InterPro" id="IPR007110">
    <property type="entry name" value="Ig-like_dom"/>
</dbReference>
<comment type="caution">
    <text evidence="6">The sequence shown here is derived from an EMBL/GenBank/DDBJ whole genome shotgun (WGS) entry which is preliminary data.</text>
</comment>
<keyword evidence="1" id="KW-0732">Signal</keyword>
<dbReference type="InterPro" id="IPR013783">
    <property type="entry name" value="Ig-like_fold"/>
</dbReference>
<evidence type="ECO:0000313" key="6">
    <source>
        <dbReference type="EMBL" id="CAL1540884.1"/>
    </source>
</evidence>
<feature type="domain" description="Ig-like" evidence="5">
    <location>
        <begin position="124"/>
        <end position="216"/>
    </location>
</feature>
<dbReference type="PANTHER" id="PTHR45080:SF8">
    <property type="entry name" value="IG-LIKE DOMAIN-CONTAINING PROTEIN"/>
    <property type="match status" value="1"/>
</dbReference>
<feature type="domain" description="Ig-like" evidence="5">
    <location>
        <begin position="330"/>
        <end position="418"/>
    </location>
</feature>
<organism evidence="6 7">
    <name type="scientific">Lymnaea stagnalis</name>
    <name type="common">Great pond snail</name>
    <name type="synonym">Helix stagnalis</name>
    <dbReference type="NCBI Taxonomy" id="6523"/>
    <lineage>
        <taxon>Eukaryota</taxon>
        <taxon>Metazoa</taxon>
        <taxon>Spiralia</taxon>
        <taxon>Lophotrochozoa</taxon>
        <taxon>Mollusca</taxon>
        <taxon>Gastropoda</taxon>
        <taxon>Heterobranchia</taxon>
        <taxon>Euthyneura</taxon>
        <taxon>Panpulmonata</taxon>
        <taxon>Hygrophila</taxon>
        <taxon>Lymnaeoidea</taxon>
        <taxon>Lymnaeidae</taxon>
        <taxon>Lymnaea</taxon>
    </lineage>
</organism>
<dbReference type="Proteomes" id="UP001497497">
    <property type="component" value="Unassembled WGS sequence"/>
</dbReference>
<proteinExistence type="predicted"/>